<dbReference type="Pfam" id="PF00884">
    <property type="entry name" value="Sulfatase"/>
    <property type="match status" value="1"/>
</dbReference>
<dbReference type="GO" id="GO:0004423">
    <property type="term" value="F:iduronate-2-sulfatase activity"/>
    <property type="evidence" value="ECO:0007669"/>
    <property type="project" value="InterPro"/>
</dbReference>
<feature type="signal peptide" evidence="8">
    <location>
        <begin position="1"/>
        <end position="16"/>
    </location>
</feature>
<dbReference type="STRING" id="1184151.AW736_06290"/>
<dbReference type="EMBL" id="LRRQ01000048">
    <property type="protein sequence ID" value="OAM90791.1"/>
    <property type="molecule type" value="Genomic_DNA"/>
</dbReference>
<protein>
    <recommendedName>
        <fullName evidence="9">Sulfatase N-terminal domain-containing protein</fullName>
    </recommendedName>
</protein>
<dbReference type="InterPro" id="IPR000917">
    <property type="entry name" value="Sulfatase_N"/>
</dbReference>
<dbReference type="PANTHER" id="PTHR45953">
    <property type="entry name" value="IDURONATE 2-SULFATASE"/>
    <property type="match status" value="1"/>
</dbReference>
<dbReference type="PROSITE" id="PS00149">
    <property type="entry name" value="SULFATASE_2"/>
    <property type="match status" value="1"/>
</dbReference>
<keyword evidence="4 8" id="KW-0732">Signal</keyword>
<evidence type="ECO:0000313" key="11">
    <source>
        <dbReference type="Proteomes" id="UP000078486"/>
    </source>
</evidence>
<evidence type="ECO:0000256" key="6">
    <source>
        <dbReference type="ARBA" id="ARBA00022837"/>
    </source>
</evidence>
<keyword evidence="6" id="KW-0106">Calcium</keyword>
<keyword evidence="11" id="KW-1185">Reference proteome</keyword>
<sequence length="485" mass="53701">MKTTALAMLTATSGLAAPSSAIPTVPPPVARPNVLFIACDDLRLNIGCFGDSAAITPNIDRLAARGTLFGRAYTQQAVCNPSRQSLLSGRRPDSIRVWDLRAEFRKTAPDVVPLPEHFKLNGYRTQAIGKIYHDGKRDAASWNEPELHISMPKREDYRLEENRKPHKGSKAAATEFVDAPESEYPDGRVADAAVDSLKKFAARGADSPPFFLAVGFRKPHAPFTAPKRYWDLYDPAKIPPVEQPAPPRLAPDIALHDSVELRGYSDMPKVGPLTPAQIARLRHGYYASTSFTDAQIGRVLDALDRTGLAQNTIIVLWSDHGYHLGEHGLWCKTTCYESDTRVPFIIATPDDRPRGVRTDALVELLDIYPTLVELCGLPSREKLEGRSLVPNLGNPAAPGRDGARSQFPRPWPLRKDALPGVMGYAVRTTGHRYVEWRKFGTLDVVARELYAYKGDQLFETENIVNRPESAALVRRMAAMLPQEIP</sequence>
<dbReference type="InterPro" id="IPR017850">
    <property type="entry name" value="Alkaline_phosphatase_core_sf"/>
</dbReference>
<keyword evidence="5" id="KW-0378">Hydrolase</keyword>
<evidence type="ECO:0000256" key="3">
    <source>
        <dbReference type="ARBA" id="ARBA00022723"/>
    </source>
</evidence>
<evidence type="ECO:0000256" key="1">
    <source>
        <dbReference type="ARBA" id="ARBA00001913"/>
    </source>
</evidence>
<comment type="cofactor">
    <cofactor evidence="1">
        <name>Ca(2+)</name>
        <dbReference type="ChEBI" id="CHEBI:29108"/>
    </cofactor>
</comment>
<feature type="chain" id="PRO_5008089187" description="Sulfatase N-terminal domain-containing protein" evidence="8">
    <location>
        <begin position="17"/>
        <end position="485"/>
    </location>
</feature>
<evidence type="ECO:0000259" key="9">
    <source>
        <dbReference type="Pfam" id="PF00884"/>
    </source>
</evidence>
<evidence type="ECO:0000256" key="4">
    <source>
        <dbReference type="ARBA" id="ARBA00022729"/>
    </source>
</evidence>
<proteinExistence type="inferred from homology"/>
<accession>A0A178IM81</accession>
<evidence type="ECO:0000256" key="8">
    <source>
        <dbReference type="SAM" id="SignalP"/>
    </source>
</evidence>
<dbReference type="PANTHER" id="PTHR45953:SF1">
    <property type="entry name" value="IDURONATE 2-SULFATASE"/>
    <property type="match status" value="1"/>
</dbReference>
<dbReference type="InterPro" id="IPR035874">
    <property type="entry name" value="IDS"/>
</dbReference>
<organism evidence="10 11">
    <name type="scientific">Termitidicoccus mucosus</name>
    <dbReference type="NCBI Taxonomy" id="1184151"/>
    <lineage>
        <taxon>Bacteria</taxon>
        <taxon>Pseudomonadati</taxon>
        <taxon>Verrucomicrobiota</taxon>
        <taxon>Opitutia</taxon>
        <taxon>Opitutales</taxon>
        <taxon>Opitutaceae</taxon>
        <taxon>Termitidicoccus</taxon>
    </lineage>
</organism>
<gene>
    <name evidence="10" type="ORF">AW736_06290</name>
</gene>
<dbReference type="Proteomes" id="UP000078486">
    <property type="component" value="Unassembled WGS sequence"/>
</dbReference>
<feature type="domain" description="Sulfatase N-terminal" evidence="9">
    <location>
        <begin position="32"/>
        <end position="376"/>
    </location>
</feature>
<keyword evidence="3" id="KW-0479">Metal-binding</keyword>
<feature type="region of interest" description="Disordered" evidence="7">
    <location>
        <begin position="388"/>
        <end position="408"/>
    </location>
</feature>
<comment type="similarity">
    <text evidence="2">Belongs to the sulfatase family.</text>
</comment>
<dbReference type="RefSeq" id="WP_068769345.1">
    <property type="nucleotide sequence ID" value="NZ_CP109796.1"/>
</dbReference>
<evidence type="ECO:0000256" key="5">
    <source>
        <dbReference type="ARBA" id="ARBA00022801"/>
    </source>
</evidence>
<dbReference type="InterPro" id="IPR024607">
    <property type="entry name" value="Sulfatase_CS"/>
</dbReference>
<reference evidence="10 11" key="1">
    <citation type="submission" date="2016-01" db="EMBL/GenBank/DDBJ databases">
        <title>High potential of lignocellulose degradation of a new Verrucomicrobia species.</title>
        <authorList>
            <person name="Wang Y."/>
            <person name="Shi Y."/>
            <person name="Qiu Z."/>
            <person name="Liu S."/>
            <person name="Yang H."/>
        </authorList>
    </citation>
    <scope>NUCLEOTIDE SEQUENCE [LARGE SCALE GENOMIC DNA]</scope>
    <source>
        <strain evidence="10 11">TSB47</strain>
    </source>
</reference>
<evidence type="ECO:0000256" key="7">
    <source>
        <dbReference type="SAM" id="MobiDB-lite"/>
    </source>
</evidence>
<dbReference type="GO" id="GO:0046872">
    <property type="term" value="F:metal ion binding"/>
    <property type="evidence" value="ECO:0007669"/>
    <property type="project" value="UniProtKB-KW"/>
</dbReference>
<dbReference type="SUPFAM" id="SSF53649">
    <property type="entry name" value="Alkaline phosphatase-like"/>
    <property type="match status" value="1"/>
</dbReference>
<dbReference type="Gene3D" id="3.40.720.10">
    <property type="entry name" value="Alkaline Phosphatase, subunit A"/>
    <property type="match status" value="1"/>
</dbReference>
<comment type="caution">
    <text evidence="10">The sequence shown here is derived from an EMBL/GenBank/DDBJ whole genome shotgun (WGS) entry which is preliminary data.</text>
</comment>
<name>A0A178IM81_9BACT</name>
<evidence type="ECO:0000313" key="10">
    <source>
        <dbReference type="EMBL" id="OAM90791.1"/>
    </source>
</evidence>
<evidence type="ECO:0000256" key="2">
    <source>
        <dbReference type="ARBA" id="ARBA00008779"/>
    </source>
</evidence>
<dbReference type="GO" id="GO:0005737">
    <property type="term" value="C:cytoplasm"/>
    <property type="evidence" value="ECO:0007669"/>
    <property type="project" value="TreeGrafter"/>
</dbReference>
<dbReference type="AlphaFoldDB" id="A0A178IM81"/>
<dbReference type="CDD" id="cd16030">
    <property type="entry name" value="iduronate-2-sulfatase"/>
    <property type="match status" value="1"/>
</dbReference>